<name>A0A0G1YBV7_9BACT</name>
<accession>A0A0G1YBV7</accession>
<sequence length="250" mass="26727">MSDNIGTGWAFPVAVEYSGAASITSGTGPFNFTAFPVSGTLYITVNGGTQQTVTITGGLAYSAASIRSLFMSGLYDVVVTVESGVITITSEDDNPVTSSITIDALADLSAANRRDAAKALGFAKGTTRGFGTGRIAYTRNPDPDLVTQTETEAELGQALVVLGLTNIGELPILRSYGGDLRDQLFKGMSYQDLNMIKYKLTNAIKKWEKRLYVRLLQLTSQGTTAYLRASFQVKDTQEEGSATFPVEDSL</sequence>
<evidence type="ECO:0000313" key="1">
    <source>
        <dbReference type="EMBL" id="KKW12457.1"/>
    </source>
</evidence>
<dbReference type="Gene3D" id="3.10.450.40">
    <property type="match status" value="1"/>
</dbReference>
<proteinExistence type="predicted"/>
<reference evidence="1 2" key="1">
    <citation type="journal article" date="2015" name="Nature">
        <title>rRNA introns, odd ribosomes, and small enigmatic genomes across a large radiation of phyla.</title>
        <authorList>
            <person name="Brown C.T."/>
            <person name="Hug L.A."/>
            <person name="Thomas B.C."/>
            <person name="Sharon I."/>
            <person name="Castelle C.J."/>
            <person name="Singh A."/>
            <person name="Wilkins M.J."/>
            <person name="Williams K.H."/>
            <person name="Banfield J.F."/>
        </authorList>
    </citation>
    <scope>NUCLEOTIDE SEQUENCE [LARGE SCALE GENOMIC DNA]</scope>
</reference>
<gene>
    <name evidence="1" type="ORF">UY48_C0012G0004</name>
</gene>
<dbReference type="AlphaFoldDB" id="A0A0G1YBV7"/>
<dbReference type="SUPFAM" id="SSF160719">
    <property type="entry name" value="gpW/gp25-like"/>
    <property type="match status" value="1"/>
</dbReference>
<dbReference type="EMBL" id="LCQD01000012">
    <property type="protein sequence ID" value="KKW12457.1"/>
    <property type="molecule type" value="Genomic_DNA"/>
</dbReference>
<comment type="caution">
    <text evidence="1">The sequence shown here is derived from an EMBL/GenBank/DDBJ whole genome shotgun (WGS) entry which is preliminary data.</text>
</comment>
<evidence type="ECO:0000313" key="2">
    <source>
        <dbReference type="Proteomes" id="UP000034588"/>
    </source>
</evidence>
<organism evidence="1 2">
    <name type="scientific">Candidatus Gottesmanbacteria bacterium GW2011_GWB1_49_7</name>
    <dbReference type="NCBI Taxonomy" id="1618448"/>
    <lineage>
        <taxon>Bacteria</taxon>
        <taxon>Candidatus Gottesmaniibacteriota</taxon>
    </lineage>
</organism>
<protein>
    <submittedName>
        <fullName evidence="1">Uncharacterized protein</fullName>
    </submittedName>
</protein>
<dbReference type="Proteomes" id="UP000034588">
    <property type="component" value="Unassembled WGS sequence"/>
</dbReference>